<keyword evidence="1" id="KW-0175">Coiled coil</keyword>
<dbReference type="EMBL" id="MFJC01000044">
    <property type="protein sequence ID" value="OGG08864.1"/>
    <property type="molecule type" value="Genomic_DNA"/>
</dbReference>
<feature type="domain" description="Recombinase" evidence="2">
    <location>
        <begin position="163"/>
        <end position="282"/>
    </location>
</feature>
<dbReference type="Gene3D" id="3.90.1750.20">
    <property type="entry name" value="Putative Large Serine Recombinase, Chain B, Domain 2"/>
    <property type="match status" value="1"/>
</dbReference>
<dbReference type="GO" id="GO:0003677">
    <property type="term" value="F:DNA binding"/>
    <property type="evidence" value="ECO:0007669"/>
    <property type="project" value="InterPro"/>
</dbReference>
<evidence type="ECO:0000259" key="2">
    <source>
        <dbReference type="PROSITE" id="PS51737"/>
    </source>
</evidence>
<evidence type="ECO:0000313" key="4">
    <source>
        <dbReference type="Proteomes" id="UP000176854"/>
    </source>
</evidence>
<dbReference type="CDD" id="cd00338">
    <property type="entry name" value="Ser_Recombinase"/>
    <property type="match status" value="1"/>
</dbReference>
<dbReference type="SMART" id="SM00857">
    <property type="entry name" value="Resolvase"/>
    <property type="match status" value="1"/>
</dbReference>
<sequence>MTSDIQKLLYLGYARKSSEDNKERQAASLPEQLYALEGLKSRHHLNVIEVLNESRSAHEKGRQVFESMITRIEKGEANAILTWHPNRLARNMTDGGKIIDLFDSGKLTEVCTPSRTYHNTPEDKFMLTLEFGLSKKDSDDKSVVVKRGLEGKCRKGWRPGVAPSGYMNDKGTESGFRRIYADPERLPYIIKMFELFRSGTSVVELHRIARDEWGYRTPQKKRTGGKPLSISGIYRIFNDPYYFGTYEYPVGSGTWFGVGHEPAIKEELYTDVQIILGNKAQYKLKHHDYAFTSIITCGCCSARVTAEMKHQCICSSCKTKFSLTINNPDICTNCGTKLSEMKAPKLLHYIYYRSTRHKDKSCKQKAVRVEELERQIDEELSQIEIPQSFVDWAVKQIQVMNKDEAEFRENTLETLSQAHQNARKRLDNLLDLKIAPNNQDGSLLSDEEYKKRKTELEAEISGIERQLGTIDKRMFEVADRITETFTFAATARKRFDVGDNKTKRKILMSLGSHFTLRTENCV</sequence>
<dbReference type="InterPro" id="IPR036162">
    <property type="entry name" value="Resolvase-like_N_sf"/>
</dbReference>
<protein>
    <recommendedName>
        <fullName evidence="2">Recombinase domain-containing protein</fullName>
    </recommendedName>
</protein>
<dbReference type="Proteomes" id="UP000176854">
    <property type="component" value="Unassembled WGS sequence"/>
</dbReference>
<comment type="caution">
    <text evidence="3">The sequence shown here is derived from an EMBL/GenBank/DDBJ whole genome shotgun (WGS) entry which is preliminary data.</text>
</comment>
<reference evidence="3 4" key="1">
    <citation type="journal article" date="2016" name="Nat. Commun.">
        <title>Thousands of microbial genomes shed light on interconnected biogeochemical processes in an aquifer system.</title>
        <authorList>
            <person name="Anantharaman K."/>
            <person name="Brown C.T."/>
            <person name="Hug L.A."/>
            <person name="Sharon I."/>
            <person name="Castelle C.J."/>
            <person name="Probst A.J."/>
            <person name="Thomas B.C."/>
            <person name="Singh A."/>
            <person name="Wilkins M.J."/>
            <person name="Karaoz U."/>
            <person name="Brodie E.L."/>
            <person name="Williams K.H."/>
            <person name="Hubbard S.S."/>
            <person name="Banfield J.F."/>
        </authorList>
    </citation>
    <scope>NUCLEOTIDE SEQUENCE [LARGE SCALE GENOMIC DNA]</scope>
</reference>
<organism evidence="3 4">
    <name type="scientific">Candidatus Gottesmanbacteria bacterium RBG_16_43_7</name>
    <dbReference type="NCBI Taxonomy" id="1798373"/>
    <lineage>
        <taxon>Bacteria</taxon>
        <taxon>Candidatus Gottesmaniibacteriota</taxon>
    </lineage>
</organism>
<dbReference type="PANTHER" id="PTHR30461">
    <property type="entry name" value="DNA-INVERTASE FROM LAMBDOID PROPHAGE"/>
    <property type="match status" value="1"/>
</dbReference>
<dbReference type="STRING" id="1798373.A2154_02215"/>
<evidence type="ECO:0000313" key="3">
    <source>
        <dbReference type="EMBL" id="OGG08864.1"/>
    </source>
</evidence>
<dbReference type="InterPro" id="IPR050639">
    <property type="entry name" value="SSR_resolvase"/>
</dbReference>
<dbReference type="InterPro" id="IPR006119">
    <property type="entry name" value="Resolv_N"/>
</dbReference>
<dbReference type="Gene3D" id="3.40.50.1390">
    <property type="entry name" value="Resolvase, N-terminal catalytic domain"/>
    <property type="match status" value="1"/>
</dbReference>
<dbReference type="AlphaFoldDB" id="A0A1F5Z961"/>
<dbReference type="PANTHER" id="PTHR30461:SF23">
    <property type="entry name" value="DNA RECOMBINASE-RELATED"/>
    <property type="match status" value="1"/>
</dbReference>
<accession>A0A1F5Z961</accession>
<dbReference type="InterPro" id="IPR038109">
    <property type="entry name" value="DNA_bind_recomb_sf"/>
</dbReference>
<evidence type="ECO:0000256" key="1">
    <source>
        <dbReference type="SAM" id="Coils"/>
    </source>
</evidence>
<proteinExistence type="predicted"/>
<dbReference type="Pfam" id="PF00239">
    <property type="entry name" value="Resolvase"/>
    <property type="match status" value="1"/>
</dbReference>
<dbReference type="PROSITE" id="PS51737">
    <property type="entry name" value="RECOMBINASE_DNA_BIND"/>
    <property type="match status" value="1"/>
</dbReference>
<name>A0A1F5Z961_9BACT</name>
<feature type="coiled-coil region" evidence="1">
    <location>
        <begin position="412"/>
        <end position="466"/>
    </location>
</feature>
<gene>
    <name evidence="3" type="ORF">A2154_02215</name>
</gene>
<dbReference type="SUPFAM" id="SSF53041">
    <property type="entry name" value="Resolvase-like"/>
    <property type="match status" value="1"/>
</dbReference>
<dbReference type="GO" id="GO:0000150">
    <property type="term" value="F:DNA strand exchange activity"/>
    <property type="evidence" value="ECO:0007669"/>
    <property type="project" value="InterPro"/>
</dbReference>
<dbReference type="InterPro" id="IPR011109">
    <property type="entry name" value="DNA_bind_recombinase_dom"/>
</dbReference>